<name>B7K5L7_RIPO1</name>
<dbReference type="SMART" id="SM00930">
    <property type="entry name" value="NIL"/>
    <property type="match status" value="1"/>
</dbReference>
<dbReference type="RefSeq" id="WP_012596017.1">
    <property type="nucleotide sequence ID" value="NC_011726.1"/>
</dbReference>
<dbReference type="AlphaFoldDB" id="B7K5L7"/>
<proteinExistence type="predicted"/>
<evidence type="ECO:0000259" key="1">
    <source>
        <dbReference type="SMART" id="SM00930"/>
    </source>
</evidence>
<dbReference type="eggNOG" id="COG1135">
    <property type="taxonomic scope" value="Bacteria"/>
</dbReference>
<dbReference type="InterPro" id="IPR018449">
    <property type="entry name" value="NIL_domain"/>
</dbReference>
<keyword evidence="3" id="KW-1185">Reference proteome</keyword>
<evidence type="ECO:0000313" key="2">
    <source>
        <dbReference type="EMBL" id="ACK66750.1"/>
    </source>
</evidence>
<reference evidence="3" key="1">
    <citation type="journal article" date="2011" name="MBio">
        <title>Novel metabolic attributes of the genus Cyanothece, comprising a group of unicellular nitrogen-fixing Cyanobacteria.</title>
        <authorList>
            <person name="Bandyopadhyay A."/>
            <person name="Elvitigala T."/>
            <person name="Welsh E."/>
            <person name="Stockel J."/>
            <person name="Liberton M."/>
            <person name="Min H."/>
            <person name="Sherman L.A."/>
            <person name="Pakrasi H.B."/>
        </authorList>
    </citation>
    <scope>NUCLEOTIDE SEQUENCE [LARGE SCALE GENOMIC DNA]</scope>
    <source>
        <strain evidence="3">PCC 8801</strain>
    </source>
</reference>
<dbReference type="Proteomes" id="UP000008204">
    <property type="component" value="Chromosome"/>
</dbReference>
<dbReference type="Gene3D" id="3.30.70.260">
    <property type="match status" value="1"/>
</dbReference>
<gene>
    <name evidence="2" type="ordered locus">PCC8801_2749</name>
</gene>
<dbReference type="KEGG" id="cyp:PCC8801_2749"/>
<dbReference type="STRING" id="41431.PCC8801_2749"/>
<dbReference type="Pfam" id="PF09383">
    <property type="entry name" value="NIL"/>
    <property type="match status" value="1"/>
</dbReference>
<accession>B7K5L7</accession>
<sequence length="95" mass="11067">MTSHNLTEKDRPIQRRIRIEIPSEYHQDPIISQLATFYHLKINILGAILGQTGTQNGWFDIELQGESEQIENALLSLRENNIVIWDDSTQEYDGW</sequence>
<dbReference type="HOGENOM" id="CLU_168129_0_0_3"/>
<feature type="domain" description="NIL" evidence="1">
    <location>
        <begin position="13"/>
        <end position="87"/>
    </location>
</feature>
<evidence type="ECO:0000313" key="3">
    <source>
        <dbReference type="Proteomes" id="UP000008204"/>
    </source>
</evidence>
<organism evidence="2 3">
    <name type="scientific">Rippkaea orientalis (strain PCC 8801 / RF-1)</name>
    <name type="common">Cyanothece sp. (strain PCC 8801)</name>
    <dbReference type="NCBI Taxonomy" id="41431"/>
    <lineage>
        <taxon>Bacteria</taxon>
        <taxon>Bacillati</taxon>
        <taxon>Cyanobacteriota</taxon>
        <taxon>Cyanophyceae</taxon>
        <taxon>Oscillatoriophycideae</taxon>
        <taxon>Chroococcales</taxon>
        <taxon>Aphanothecaceae</taxon>
        <taxon>Rippkaea</taxon>
        <taxon>Rippkaea orientalis</taxon>
    </lineage>
</organism>
<protein>
    <recommendedName>
        <fullName evidence="1">NIL domain-containing protein</fullName>
    </recommendedName>
</protein>
<dbReference type="InterPro" id="IPR045865">
    <property type="entry name" value="ACT-like_dom_sf"/>
</dbReference>
<dbReference type="SUPFAM" id="SSF55021">
    <property type="entry name" value="ACT-like"/>
    <property type="match status" value="1"/>
</dbReference>
<dbReference type="EMBL" id="CP001287">
    <property type="protein sequence ID" value="ACK66750.1"/>
    <property type="molecule type" value="Genomic_DNA"/>
</dbReference>
<dbReference type="OrthoDB" id="457861at2"/>